<dbReference type="PANTHER" id="PTHR30537">
    <property type="entry name" value="HTH-TYPE TRANSCRIPTIONAL REGULATOR"/>
    <property type="match status" value="1"/>
</dbReference>
<dbReference type="GO" id="GO:0003700">
    <property type="term" value="F:DNA-binding transcription factor activity"/>
    <property type="evidence" value="ECO:0007669"/>
    <property type="project" value="InterPro"/>
</dbReference>
<organism evidence="6 7">
    <name type="scientific">Pararhodobacter marinus</name>
    <dbReference type="NCBI Taxonomy" id="2184063"/>
    <lineage>
        <taxon>Bacteria</taxon>
        <taxon>Pseudomonadati</taxon>
        <taxon>Pseudomonadota</taxon>
        <taxon>Alphaproteobacteria</taxon>
        <taxon>Rhodobacterales</taxon>
        <taxon>Paracoccaceae</taxon>
        <taxon>Pararhodobacter</taxon>
    </lineage>
</organism>
<evidence type="ECO:0000256" key="2">
    <source>
        <dbReference type="ARBA" id="ARBA00023015"/>
    </source>
</evidence>
<protein>
    <submittedName>
        <fullName evidence="6">Transcriptional regulator</fullName>
    </submittedName>
</protein>
<feature type="domain" description="HTH lysR-type" evidence="5">
    <location>
        <begin position="1"/>
        <end position="59"/>
    </location>
</feature>
<dbReference type="Proteomes" id="UP000244940">
    <property type="component" value="Unassembled WGS sequence"/>
</dbReference>
<dbReference type="SUPFAM" id="SSF53850">
    <property type="entry name" value="Periplasmic binding protein-like II"/>
    <property type="match status" value="1"/>
</dbReference>
<evidence type="ECO:0000256" key="4">
    <source>
        <dbReference type="ARBA" id="ARBA00023163"/>
    </source>
</evidence>
<dbReference type="PANTHER" id="PTHR30537:SF35">
    <property type="entry name" value="TRANSCRIPTIONAL REGULATORY PROTEIN"/>
    <property type="match status" value="1"/>
</dbReference>
<accession>A0A2U2C6L0</accession>
<name>A0A2U2C6L0_9RHOB</name>
<keyword evidence="3" id="KW-0238">DNA-binding</keyword>
<dbReference type="InterPro" id="IPR005119">
    <property type="entry name" value="LysR_subst-bd"/>
</dbReference>
<proteinExistence type="inferred from homology"/>
<dbReference type="RefSeq" id="WP_109534304.1">
    <property type="nucleotide sequence ID" value="NZ_QEYD01000010.1"/>
</dbReference>
<evidence type="ECO:0000259" key="5">
    <source>
        <dbReference type="PROSITE" id="PS50931"/>
    </source>
</evidence>
<sequence length="298" mass="32787">MDFIVNLRTFLAVARLGSFSAAAREAGTVPSVVSKRVSQLEHMCRAQLFERSTRGLELTAVGRTCQQKFSELLSEIEATIQSGPARNRLTEHLRIKCPTTMSIMHFSDILCDFQIAHPGVRLDLNLVDRSVNPIEEGYDIAIGALPTTYPQVQEIALCTLPRKLVAAPSYFDNRPVPTHPRDLSQLDALVFRASGNTWALSGPAGEVAVEVNPVFTASDTRLLCHAAIRGLGVTLIAEPLTRDAFAAGELIEVLPDWRVPELYLKAMVPERRMQSPAVRLLLDTLVAATQPLPPWDRA</sequence>
<dbReference type="Pfam" id="PF03466">
    <property type="entry name" value="LysR_substrate"/>
    <property type="match status" value="1"/>
</dbReference>
<dbReference type="GO" id="GO:0006351">
    <property type="term" value="P:DNA-templated transcription"/>
    <property type="evidence" value="ECO:0007669"/>
    <property type="project" value="TreeGrafter"/>
</dbReference>
<evidence type="ECO:0000256" key="1">
    <source>
        <dbReference type="ARBA" id="ARBA00009437"/>
    </source>
</evidence>
<dbReference type="PROSITE" id="PS50931">
    <property type="entry name" value="HTH_LYSR"/>
    <property type="match status" value="1"/>
</dbReference>
<evidence type="ECO:0000256" key="3">
    <source>
        <dbReference type="ARBA" id="ARBA00023125"/>
    </source>
</evidence>
<dbReference type="EMBL" id="QEYD01000010">
    <property type="protein sequence ID" value="PWE27492.1"/>
    <property type="molecule type" value="Genomic_DNA"/>
</dbReference>
<dbReference type="SUPFAM" id="SSF46785">
    <property type="entry name" value="Winged helix' DNA-binding domain"/>
    <property type="match status" value="1"/>
</dbReference>
<reference evidence="6 7" key="1">
    <citation type="submission" date="2018-05" db="EMBL/GenBank/DDBJ databases">
        <title>Pararhodobacter marina sp. nov., isolated from deep-sea water of the Indian Ocean.</title>
        <authorList>
            <person name="Lai Q.Sr."/>
            <person name="Liu X."/>
            <person name="Shao Z."/>
        </authorList>
    </citation>
    <scope>NUCLEOTIDE SEQUENCE [LARGE SCALE GENOMIC DNA]</scope>
    <source>
        <strain evidence="6 7">CIC4N-9</strain>
    </source>
</reference>
<comment type="caution">
    <text evidence="6">The sequence shown here is derived from an EMBL/GenBank/DDBJ whole genome shotgun (WGS) entry which is preliminary data.</text>
</comment>
<dbReference type="InterPro" id="IPR036388">
    <property type="entry name" value="WH-like_DNA-bd_sf"/>
</dbReference>
<dbReference type="Pfam" id="PF00126">
    <property type="entry name" value="HTH_1"/>
    <property type="match status" value="1"/>
</dbReference>
<comment type="similarity">
    <text evidence="1">Belongs to the LysR transcriptional regulatory family.</text>
</comment>
<evidence type="ECO:0000313" key="7">
    <source>
        <dbReference type="Proteomes" id="UP000244940"/>
    </source>
</evidence>
<dbReference type="InterPro" id="IPR036390">
    <property type="entry name" value="WH_DNA-bd_sf"/>
</dbReference>
<dbReference type="OrthoDB" id="9813056at2"/>
<keyword evidence="2" id="KW-0805">Transcription regulation</keyword>
<keyword evidence="7" id="KW-1185">Reference proteome</keyword>
<dbReference type="AlphaFoldDB" id="A0A2U2C6L0"/>
<dbReference type="InterPro" id="IPR058163">
    <property type="entry name" value="LysR-type_TF_proteobact-type"/>
</dbReference>
<dbReference type="CDD" id="cd08422">
    <property type="entry name" value="PBP2_CrgA_like"/>
    <property type="match status" value="1"/>
</dbReference>
<dbReference type="Gene3D" id="1.10.10.10">
    <property type="entry name" value="Winged helix-like DNA-binding domain superfamily/Winged helix DNA-binding domain"/>
    <property type="match status" value="1"/>
</dbReference>
<dbReference type="FunFam" id="1.10.10.10:FF:000001">
    <property type="entry name" value="LysR family transcriptional regulator"/>
    <property type="match status" value="1"/>
</dbReference>
<dbReference type="GeneID" id="94366342"/>
<dbReference type="GO" id="GO:0043565">
    <property type="term" value="F:sequence-specific DNA binding"/>
    <property type="evidence" value="ECO:0007669"/>
    <property type="project" value="TreeGrafter"/>
</dbReference>
<gene>
    <name evidence="6" type="ORF">C4N9_15710</name>
</gene>
<dbReference type="Gene3D" id="3.40.190.290">
    <property type="match status" value="1"/>
</dbReference>
<keyword evidence="4" id="KW-0804">Transcription</keyword>
<dbReference type="InterPro" id="IPR000847">
    <property type="entry name" value="LysR_HTH_N"/>
</dbReference>
<evidence type="ECO:0000313" key="6">
    <source>
        <dbReference type="EMBL" id="PWE27492.1"/>
    </source>
</evidence>